<organism evidence="14 15">
    <name type="scientific">Caldinitratiruptor microaerophilus</name>
    <dbReference type="NCBI Taxonomy" id="671077"/>
    <lineage>
        <taxon>Bacteria</taxon>
        <taxon>Bacillati</taxon>
        <taxon>Bacillota</taxon>
        <taxon>Clostridia</taxon>
        <taxon>Eubacteriales</taxon>
        <taxon>Symbiobacteriaceae</taxon>
        <taxon>Caldinitratiruptor</taxon>
    </lineage>
</organism>
<comment type="function">
    <text evidence="10">Part of the ABC transporter complex hrt involved in hemin import. Responsible for the translocation of the substrate across the membrane.</text>
</comment>
<feature type="domain" description="ABC3 transporter permease C-terminal" evidence="12">
    <location>
        <begin position="272"/>
        <end position="394"/>
    </location>
</feature>
<evidence type="ECO:0000259" key="13">
    <source>
        <dbReference type="Pfam" id="PF12704"/>
    </source>
</evidence>
<keyword evidence="7 11" id="KW-0812">Transmembrane</keyword>
<evidence type="ECO:0000256" key="10">
    <source>
        <dbReference type="ARBA" id="ARBA00024973"/>
    </source>
</evidence>
<feature type="domain" description="MacB-like periplasmic core" evidence="13">
    <location>
        <begin position="23"/>
        <end position="243"/>
    </location>
</feature>
<evidence type="ECO:0000256" key="7">
    <source>
        <dbReference type="ARBA" id="ARBA00022692"/>
    </source>
</evidence>
<accession>A0AA35G9C8</accession>
<dbReference type="KEGG" id="cmic:caldi_24130"/>
<name>A0AA35G9C8_9FIRM</name>
<keyword evidence="5" id="KW-0813">Transport</keyword>
<dbReference type="PANTHER" id="PTHR43738:SF1">
    <property type="entry name" value="HEMIN TRANSPORT SYSTEM PERMEASE PROTEIN HRTB-RELATED"/>
    <property type="match status" value="1"/>
</dbReference>
<sequence length="402" mass="42776">MSADRIGLLYLAAQNLRRRPARSAVSVLGVVLATATLFAVLLGLFGARRSATIGLERLGADLLVVPAEHRHETQEALLMGAPTSFYMDGSLEERVRAIPGVKQASGQIFIETLESAACCTGRVFVVAFDPQTDFTILPWLSTALKRPLRDDEVVVGRFILPLVGEKVKYYGREFTIAGKLYRTGTGIDETVFMTRQAAHEMAEVSKTRATRPLDIPPGAVSAILVRLQPDADPAAVAAAIEKLAPGLSVIARDEVSRTVAEGYARAVEWVLIAAGAALLTSLLMVAVLFMAIVTERRRELGLLRAMGASRHSVLSLILAEAVLLSLTGGAVGVAVGAGAFILYEDLIRQTLQIPYIWPAVWQLALLVAGSLLAAALVGLVAAGYPAARAATLEPYAAIRTGE</sequence>
<evidence type="ECO:0000256" key="8">
    <source>
        <dbReference type="ARBA" id="ARBA00022989"/>
    </source>
</evidence>
<evidence type="ECO:0000256" key="4">
    <source>
        <dbReference type="ARBA" id="ARBA00016962"/>
    </source>
</evidence>
<proteinExistence type="inferred from homology"/>
<feature type="transmembrane region" description="Helical" evidence="11">
    <location>
        <begin position="24"/>
        <end position="47"/>
    </location>
</feature>
<evidence type="ECO:0000256" key="2">
    <source>
        <dbReference type="ARBA" id="ARBA00008697"/>
    </source>
</evidence>
<dbReference type="Proteomes" id="UP001163687">
    <property type="component" value="Chromosome"/>
</dbReference>
<keyword evidence="9 11" id="KW-0472">Membrane</keyword>
<evidence type="ECO:0000256" key="1">
    <source>
        <dbReference type="ARBA" id="ARBA00004651"/>
    </source>
</evidence>
<dbReference type="PANTHER" id="PTHR43738">
    <property type="entry name" value="ABC TRANSPORTER, MEMBRANE PROTEIN"/>
    <property type="match status" value="1"/>
</dbReference>
<dbReference type="Pfam" id="PF12704">
    <property type="entry name" value="MacB_PCD"/>
    <property type="match status" value="1"/>
</dbReference>
<dbReference type="InterPro" id="IPR051125">
    <property type="entry name" value="ABC-4/HrtB_transporter"/>
</dbReference>
<evidence type="ECO:0000256" key="9">
    <source>
        <dbReference type="ARBA" id="ARBA00023136"/>
    </source>
</evidence>
<dbReference type="InterPro" id="IPR003838">
    <property type="entry name" value="ABC3_permease_C"/>
</dbReference>
<comment type="similarity">
    <text evidence="2">Belongs to the ABC-4 integral membrane protein family. HrtB subfamily.</text>
</comment>
<dbReference type="RefSeq" id="WP_264841979.1">
    <property type="nucleotide sequence ID" value="NZ_AP025628.1"/>
</dbReference>
<evidence type="ECO:0000256" key="5">
    <source>
        <dbReference type="ARBA" id="ARBA00022448"/>
    </source>
</evidence>
<feature type="transmembrane region" description="Helical" evidence="11">
    <location>
        <begin position="269"/>
        <end position="293"/>
    </location>
</feature>
<dbReference type="Pfam" id="PF02687">
    <property type="entry name" value="FtsX"/>
    <property type="match status" value="1"/>
</dbReference>
<evidence type="ECO:0000313" key="15">
    <source>
        <dbReference type="Proteomes" id="UP001163687"/>
    </source>
</evidence>
<dbReference type="AlphaFoldDB" id="A0AA35G9C8"/>
<dbReference type="GO" id="GO:0005886">
    <property type="term" value="C:plasma membrane"/>
    <property type="evidence" value="ECO:0007669"/>
    <property type="project" value="UniProtKB-SubCell"/>
</dbReference>
<evidence type="ECO:0000256" key="3">
    <source>
        <dbReference type="ARBA" id="ARBA00011131"/>
    </source>
</evidence>
<evidence type="ECO:0000313" key="14">
    <source>
        <dbReference type="EMBL" id="BDG61323.1"/>
    </source>
</evidence>
<gene>
    <name evidence="14" type="ORF">caldi_24130</name>
</gene>
<reference evidence="14" key="1">
    <citation type="submission" date="2022-03" db="EMBL/GenBank/DDBJ databases">
        <title>Complete genome sequence of Caldinitratiruptor microaerophilus.</title>
        <authorList>
            <person name="Mukaiyama R."/>
            <person name="Nishiyama T."/>
            <person name="Ueda K."/>
        </authorList>
    </citation>
    <scope>NUCLEOTIDE SEQUENCE</scope>
    <source>
        <strain evidence="14">JCM 16183</strain>
    </source>
</reference>
<feature type="transmembrane region" description="Helical" evidence="11">
    <location>
        <begin position="355"/>
        <end position="382"/>
    </location>
</feature>
<dbReference type="InterPro" id="IPR025857">
    <property type="entry name" value="MacB_PCD"/>
</dbReference>
<protein>
    <recommendedName>
        <fullName evidence="4">Putative hemin transport system permease protein HrtB</fullName>
    </recommendedName>
</protein>
<comment type="subcellular location">
    <subcellularLocation>
        <location evidence="1">Cell membrane</location>
        <topology evidence="1">Multi-pass membrane protein</topology>
    </subcellularLocation>
</comment>
<keyword evidence="8 11" id="KW-1133">Transmembrane helix</keyword>
<evidence type="ECO:0000256" key="6">
    <source>
        <dbReference type="ARBA" id="ARBA00022475"/>
    </source>
</evidence>
<evidence type="ECO:0000259" key="12">
    <source>
        <dbReference type="Pfam" id="PF02687"/>
    </source>
</evidence>
<dbReference type="EMBL" id="AP025628">
    <property type="protein sequence ID" value="BDG61323.1"/>
    <property type="molecule type" value="Genomic_DNA"/>
</dbReference>
<keyword evidence="6" id="KW-1003">Cell membrane</keyword>
<comment type="subunit">
    <text evidence="3">The complex is composed of two ATP-binding proteins (HrtA), two transmembrane proteins (HrtB) and a solute-binding protein.</text>
</comment>
<evidence type="ECO:0000256" key="11">
    <source>
        <dbReference type="SAM" id="Phobius"/>
    </source>
</evidence>
<feature type="transmembrane region" description="Helical" evidence="11">
    <location>
        <begin position="313"/>
        <end position="343"/>
    </location>
</feature>
<keyword evidence="15" id="KW-1185">Reference proteome</keyword>